<gene>
    <name evidence="2" type="ORF">C8F04DRAFT_1183263</name>
</gene>
<feature type="signal peptide" evidence="1">
    <location>
        <begin position="1"/>
        <end position="21"/>
    </location>
</feature>
<sequence length="110" mass="11827">MLTTLFVLALCTLPAAPNSVAAPVDGYYNTMLGPHTLVKIVNIGVRGSAFIFPADIDSVELLIQQGNTDQDHSGRDSVKTYQIMSPNANEVASPCTTEPVPFLAVYVESW</sequence>
<evidence type="ECO:0000313" key="3">
    <source>
        <dbReference type="Proteomes" id="UP001218188"/>
    </source>
</evidence>
<reference evidence="2" key="1">
    <citation type="submission" date="2023-03" db="EMBL/GenBank/DDBJ databases">
        <title>Massive genome expansion in bonnet fungi (Mycena s.s.) driven by repeated elements and novel gene families across ecological guilds.</title>
        <authorList>
            <consortium name="Lawrence Berkeley National Laboratory"/>
            <person name="Harder C.B."/>
            <person name="Miyauchi S."/>
            <person name="Viragh M."/>
            <person name="Kuo A."/>
            <person name="Thoen E."/>
            <person name="Andreopoulos B."/>
            <person name="Lu D."/>
            <person name="Skrede I."/>
            <person name="Drula E."/>
            <person name="Henrissat B."/>
            <person name="Morin E."/>
            <person name="Kohler A."/>
            <person name="Barry K."/>
            <person name="LaButti K."/>
            <person name="Morin E."/>
            <person name="Salamov A."/>
            <person name="Lipzen A."/>
            <person name="Mereny Z."/>
            <person name="Hegedus B."/>
            <person name="Baldrian P."/>
            <person name="Stursova M."/>
            <person name="Weitz H."/>
            <person name="Taylor A."/>
            <person name="Grigoriev I.V."/>
            <person name="Nagy L.G."/>
            <person name="Martin F."/>
            <person name="Kauserud H."/>
        </authorList>
    </citation>
    <scope>NUCLEOTIDE SEQUENCE</scope>
    <source>
        <strain evidence="2">CBHHK200</strain>
    </source>
</reference>
<feature type="chain" id="PRO_5042107563" evidence="1">
    <location>
        <begin position="22"/>
        <end position="110"/>
    </location>
</feature>
<accession>A0AAD6SUT7</accession>
<keyword evidence="1" id="KW-0732">Signal</keyword>
<dbReference type="AlphaFoldDB" id="A0AAD6SUT7"/>
<dbReference type="EMBL" id="JARJCM010000057">
    <property type="protein sequence ID" value="KAJ7034456.1"/>
    <property type="molecule type" value="Genomic_DNA"/>
</dbReference>
<comment type="caution">
    <text evidence="2">The sequence shown here is derived from an EMBL/GenBank/DDBJ whole genome shotgun (WGS) entry which is preliminary data.</text>
</comment>
<protein>
    <submittedName>
        <fullName evidence="2">Uncharacterized protein</fullName>
    </submittedName>
</protein>
<evidence type="ECO:0000256" key="1">
    <source>
        <dbReference type="SAM" id="SignalP"/>
    </source>
</evidence>
<proteinExistence type="predicted"/>
<name>A0AAD6SUT7_9AGAR</name>
<organism evidence="2 3">
    <name type="scientific">Mycena alexandri</name>
    <dbReference type="NCBI Taxonomy" id="1745969"/>
    <lineage>
        <taxon>Eukaryota</taxon>
        <taxon>Fungi</taxon>
        <taxon>Dikarya</taxon>
        <taxon>Basidiomycota</taxon>
        <taxon>Agaricomycotina</taxon>
        <taxon>Agaricomycetes</taxon>
        <taxon>Agaricomycetidae</taxon>
        <taxon>Agaricales</taxon>
        <taxon>Marasmiineae</taxon>
        <taxon>Mycenaceae</taxon>
        <taxon>Mycena</taxon>
    </lineage>
</organism>
<keyword evidence="3" id="KW-1185">Reference proteome</keyword>
<dbReference type="Proteomes" id="UP001218188">
    <property type="component" value="Unassembled WGS sequence"/>
</dbReference>
<evidence type="ECO:0000313" key="2">
    <source>
        <dbReference type="EMBL" id="KAJ7034456.1"/>
    </source>
</evidence>